<gene>
    <name evidence="3" type="ORF">SAMN06265360_11774</name>
</gene>
<feature type="chain" id="PRO_5012828110" evidence="2">
    <location>
        <begin position="34"/>
        <end position="781"/>
    </location>
</feature>
<dbReference type="Proteomes" id="UP000198348">
    <property type="component" value="Unassembled WGS sequence"/>
</dbReference>
<dbReference type="SUPFAM" id="SSF53474">
    <property type="entry name" value="alpha/beta-Hydrolases"/>
    <property type="match status" value="1"/>
</dbReference>
<evidence type="ECO:0000313" key="3">
    <source>
        <dbReference type="EMBL" id="SNR75113.1"/>
    </source>
</evidence>
<sequence>MRSTRRRGRPVIVPVVAVALLAAPLAGSATAGASDDSEEAAWQDDAGPSILHDEPPRAPQLENTGIWRAEPTQVCMSSAYRAGEFLYQGCLWDDHGGGTYMDWPAETALDAYTYPTDDAYRRNAADLVELRAQPHGDGTAFRITYNTMTDPDLVATTIALGDSDEPVEAPHGANTVLPAESFVTVHGSQARFVDAASGEEVGGGAATVDLERRQVEVHVPNSVFDPGDETVRIAAASGLWDTGNDQYLVPRQVADEGHPGGAQLGDPAPSAFFDVAFRYDEPLDAPWRDRQQKEAIAAGDISDFFAEVDFAKLRRQVEDDMTGQREGVPDTGYIHRIYPSHFENEQGRRMPGDAGGPPAGAFTQQDGLNLHSSEGSSERPSGQFGWVCRDDCVPSLAGQLQRYLIHIPEEGASGGGYASLTWLPGFAQTPGEWVTGENDLYQSLAREAETPTAVVAVDGRGSDNWFYGRSGASVFEAIADAQRHYPLAPDRSMLGGFSSGAYGANKLSLQFPDAFSKAFICDGLDRAPSFPGVNAVADTLPVDTVTEHEAGSKLTPLLPSRHNQPVMEWAGANDDFIPYNITRERAEAYAAGDYDYEFITWAGVASEHAFMCEAAVQGISVGGTWDVLTDWVGDGARVDDPARVSYVRNPLMDDPQSGLVGDRAYWLPGIDTRQDDELGTVEAFSRGFGAGERAVGGKQTELHSVSGNTIPVNPYLREFRHLPDPPEEPRENRIEINVTNIDSLAVDPAQAQVGCDTELDVTTDGPVEVTLLGCDRIEQFG</sequence>
<dbReference type="Gene3D" id="2.60.40.1190">
    <property type="match status" value="1"/>
</dbReference>
<feature type="compositionally biased region" description="Polar residues" evidence="1">
    <location>
        <begin position="362"/>
        <end position="380"/>
    </location>
</feature>
<feature type="region of interest" description="Disordered" evidence="1">
    <location>
        <begin position="29"/>
        <end position="58"/>
    </location>
</feature>
<proteinExistence type="predicted"/>
<dbReference type="EMBL" id="FZNW01000017">
    <property type="protein sequence ID" value="SNR75113.1"/>
    <property type="molecule type" value="Genomic_DNA"/>
</dbReference>
<accession>A0A238YX04</accession>
<organism evidence="3 4">
    <name type="scientific">Haloechinothrix alba</name>
    <dbReference type="NCBI Taxonomy" id="664784"/>
    <lineage>
        <taxon>Bacteria</taxon>
        <taxon>Bacillati</taxon>
        <taxon>Actinomycetota</taxon>
        <taxon>Actinomycetes</taxon>
        <taxon>Pseudonocardiales</taxon>
        <taxon>Pseudonocardiaceae</taxon>
        <taxon>Haloechinothrix</taxon>
    </lineage>
</organism>
<protein>
    <submittedName>
        <fullName evidence="3">Uncharacterized protein</fullName>
    </submittedName>
</protein>
<feature type="signal peptide" evidence="2">
    <location>
        <begin position="1"/>
        <end position="33"/>
    </location>
</feature>
<evidence type="ECO:0000313" key="4">
    <source>
        <dbReference type="Proteomes" id="UP000198348"/>
    </source>
</evidence>
<feature type="region of interest" description="Disordered" evidence="1">
    <location>
        <begin position="344"/>
        <end position="381"/>
    </location>
</feature>
<keyword evidence="2" id="KW-0732">Signal</keyword>
<dbReference type="SUPFAM" id="SSF49344">
    <property type="entry name" value="CBD9-like"/>
    <property type="match status" value="1"/>
</dbReference>
<name>A0A238YX04_9PSEU</name>
<evidence type="ECO:0000256" key="1">
    <source>
        <dbReference type="SAM" id="MobiDB-lite"/>
    </source>
</evidence>
<keyword evidence="4" id="KW-1185">Reference proteome</keyword>
<reference evidence="3 4" key="1">
    <citation type="submission" date="2017-06" db="EMBL/GenBank/DDBJ databases">
        <authorList>
            <person name="Kim H.J."/>
            <person name="Triplett B.A."/>
        </authorList>
    </citation>
    <scope>NUCLEOTIDE SEQUENCE [LARGE SCALE GENOMIC DNA]</scope>
    <source>
        <strain evidence="3 4">DSM 45207</strain>
    </source>
</reference>
<dbReference type="InterPro" id="IPR029058">
    <property type="entry name" value="AB_hydrolase_fold"/>
</dbReference>
<dbReference type="Gene3D" id="3.40.50.1820">
    <property type="entry name" value="alpha/beta hydrolase"/>
    <property type="match status" value="1"/>
</dbReference>
<dbReference type="AlphaFoldDB" id="A0A238YX04"/>
<evidence type="ECO:0000256" key="2">
    <source>
        <dbReference type="SAM" id="SignalP"/>
    </source>
</evidence>